<feature type="domain" description="Aldehyde dehydrogenase" evidence="1">
    <location>
        <begin position="324"/>
        <end position="468"/>
    </location>
</feature>
<dbReference type="Gene3D" id="3.40.309.10">
    <property type="entry name" value="Aldehyde Dehydrogenase, Chain A, domain 2"/>
    <property type="match status" value="1"/>
</dbReference>
<reference evidence="2 3" key="1">
    <citation type="journal article" date="2020" name="Cell">
        <title>Large-Scale Comparative Analyses of Tick Genomes Elucidate Their Genetic Diversity and Vector Capacities.</title>
        <authorList>
            <consortium name="Tick Genome and Microbiome Consortium (TIGMIC)"/>
            <person name="Jia N."/>
            <person name="Wang J."/>
            <person name="Shi W."/>
            <person name="Du L."/>
            <person name="Sun Y."/>
            <person name="Zhan W."/>
            <person name="Jiang J.F."/>
            <person name="Wang Q."/>
            <person name="Zhang B."/>
            <person name="Ji P."/>
            <person name="Bell-Sakyi L."/>
            <person name="Cui X.M."/>
            <person name="Yuan T.T."/>
            <person name="Jiang B.G."/>
            <person name="Yang W.F."/>
            <person name="Lam T.T."/>
            <person name="Chang Q.C."/>
            <person name="Ding S.J."/>
            <person name="Wang X.J."/>
            <person name="Zhu J.G."/>
            <person name="Ruan X.D."/>
            <person name="Zhao L."/>
            <person name="Wei J.T."/>
            <person name="Ye R.Z."/>
            <person name="Que T.C."/>
            <person name="Du C.H."/>
            <person name="Zhou Y.H."/>
            <person name="Cheng J.X."/>
            <person name="Dai P.F."/>
            <person name="Guo W.B."/>
            <person name="Han X.H."/>
            <person name="Huang E.J."/>
            <person name="Li L.F."/>
            <person name="Wei W."/>
            <person name="Gao Y.C."/>
            <person name="Liu J.Z."/>
            <person name="Shao H.Z."/>
            <person name="Wang X."/>
            <person name="Wang C.C."/>
            <person name="Yang T.C."/>
            <person name="Huo Q.B."/>
            <person name="Li W."/>
            <person name="Chen H.Y."/>
            <person name="Chen S.E."/>
            <person name="Zhou L.G."/>
            <person name="Ni X.B."/>
            <person name="Tian J.H."/>
            <person name="Sheng Y."/>
            <person name="Liu T."/>
            <person name="Pan Y.S."/>
            <person name="Xia L.Y."/>
            <person name="Li J."/>
            <person name="Zhao F."/>
            <person name="Cao W.C."/>
        </authorList>
    </citation>
    <scope>NUCLEOTIDE SEQUENCE [LARGE SCALE GENOMIC DNA]</scope>
    <source>
        <strain evidence="2">HaeL-2018</strain>
    </source>
</reference>
<dbReference type="InterPro" id="IPR016161">
    <property type="entry name" value="Ald_DH/histidinol_DH"/>
</dbReference>
<evidence type="ECO:0000313" key="3">
    <source>
        <dbReference type="Proteomes" id="UP000821853"/>
    </source>
</evidence>
<dbReference type="GO" id="GO:0016620">
    <property type="term" value="F:oxidoreductase activity, acting on the aldehyde or oxo group of donors, NAD or NADP as acceptor"/>
    <property type="evidence" value="ECO:0007669"/>
    <property type="project" value="InterPro"/>
</dbReference>
<dbReference type="EMBL" id="JABSTR010000010">
    <property type="protein sequence ID" value="KAH9379650.1"/>
    <property type="molecule type" value="Genomic_DNA"/>
</dbReference>
<protein>
    <recommendedName>
        <fullName evidence="1">Aldehyde dehydrogenase domain-containing protein</fullName>
    </recommendedName>
</protein>
<dbReference type="Pfam" id="PF00171">
    <property type="entry name" value="Aldedh"/>
    <property type="match status" value="1"/>
</dbReference>
<comment type="caution">
    <text evidence="2">The sequence shown here is derived from an EMBL/GenBank/DDBJ whole genome shotgun (WGS) entry which is preliminary data.</text>
</comment>
<dbReference type="AlphaFoldDB" id="A0A9J6GVX9"/>
<dbReference type="InterPro" id="IPR016162">
    <property type="entry name" value="Ald_DH_N"/>
</dbReference>
<name>A0A9J6GVX9_HAELO</name>
<dbReference type="Proteomes" id="UP000821853">
    <property type="component" value="Chromosome 8"/>
</dbReference>
<dbReference type="OrthoDB" id="310895at2759"/>
<gene>
    <name evidence="2" type="ORF">HPB48_009398</name>
</gene>
<dbReference type="InterPro" id="IPR015590">
    <property type="entry name" value="Aldehyde_DH_dom"/>
</dbReference>
<dbReference type="PANTHER" id="PTHR11699">
    <property type="entry name" value="ALDEHYDE DEHYDROGENASE-RELATED"/>
    <property type="match status" value="1"/>
</dbReference>
<dbReference type="InterPro" id="IPR016163">
    <property type="entry name" value="Ald_DH_C"/>
</dbReference>
<dbReference type="SUPFAM" id="SSF53720">
    <property type="entry name" value="ALDH-like"/>
    <property type="match status" value="1"/>
</dbReference>
<evidence type="ECO:0000259" key="1">
    <source>
        <dbReference type="Pfam" id="PF00171"/>
    </source>
</evidence>
<sequence>MSHLQLLLAGIIRNAKYHFKSVLVRHLLAKLERKDLELNITIRVAIHFIAGESCGVQVFVQECVYAKFLPLLRKEVHRLRIGQANDRTQDMTVVFSHDLEEQPPLRKMPYTELPDAELLDVGGQEDQPPYPPQPAMFADVAPSSPVVTNNVRWHSFYLSSLYYPFLLSKHGCSHCGPSLGAGDPVPHRQGVGVSGNSAVHHCEVSLWTERTAAALELAAAYKATTVFINSQGLRDASVEFGSPSGIVGGERGLATFIKPAEGPAPIQRSSSDLKLEAFGTKTETLTLGPSGISPASEGGDTCTYKLFYGGQQKRPLSGVSNASNSIDRRKISYVPEAGRKDVREAVQAALAGFKTWSSRSAHSRAQVLYYLAENLSMRSAEMAHLIRNTNNRSEYACKAEVGACIRRLFYWAAACDKDAGSVRSTTIKGTVVRLNEPLGVIGVVCSDRQCLLSNFVSAMAAALAAGNASSSSLAQNGPRPPCDSARWVGRASSVDAVKTGHFMV</sequence>
<proteinExistence type="predicted"/>
<dbReference type="Gene3D" id="3.40.605.10">
    <property type="entry name" value="Aldehyde Dehydrogenase, Chain A, domain 1"/>
    <property type="match status" value="1"/>
</dbReference>
<accession>A0A9J6GVX9</accession>
<evidence type="ECO:0000313" key="2">
    <source>
        <dbReference type="EMBL" id="KAH9379650.1"/>
    </source>
</evidence>
<dbReference type="VEuPathDB" id="VectorBase:HLOH_047397"/>
<organism evidence="2 3">
    <name type="scientific">Haemaphysalis longicornis</name>
    <name type="common">Bush tick</name>
    <dbReference type="NCBI Taxonomy" id="44386"/>
    <lineage>
        <taxon>Eukaryota</taxon>
        <taxon>Metazoa</taxon>
        <taxon>Ecdysozoa</taxon>
        <taxon>Arthropoda</taxon>
        <taxon>Chelicerata</taxon>
        <taxon>Arachnida</taxon>
        <taxon>Acari</taxon>
        <taxon>Parasitiformes</taxon>
        <taxon>Ixodida</taxon>
        <taxon>Ixodoidea</taxon>
        <taxon>Ixodidae</taxon>
        <taxon>Haemaphysalinae</taxon>
        <taxon>Haemaphysalis</taxon>
    </lineage>
</organism>
<keyword evidence="3" id="KW-1185">Reference proteome</keyword>